<keyword evidence="1" id="KW-0812">Transmembrane</keyword>
<evidence type="ECO:0000313" key="2">
    <source>
        <dbReference type="EMBL" id="KGR77989.1"/>
    </source>
</evidence>
<keyword evidence="1" id="KW-1133">Transmembrane helix</keyword>
<dbReference type="EMBL" id="JPVN01000014">
    <property type="protein sequence ID" value="KGR77989.1"/>
    <property type="molecule type" value="Genomic_DNA"/>
</dbReference>
<name>A0A0A3HZV6_9BACL</name>
<gene>
    <name evidence="2" type="ORF">CD29_12575</name>
</gene>
<comment type="caution">
    <text evidence="2">The sequence shown here is derived from an EMBL/GenBank/DDBJ whole genome shotgun (WGS) entry which is preliminary data.</text>
</comment>
<evidence type="ECO:0000313" key="3">
    <source>
        <dbReference type="Proteomes" id="UP000030416"/>
    </source>
</evidence>
<keyword evidence="3" id="KW-1185">Reference proteome</keyword>
<evidence type="ECO:0000256" key="1">
    <source>
        <dbReference type="SAM" id="Phobius"/>
    </source>
</evidence>
<accession>A0A0A3HZV6</accession>
<sequence length="165" mass="19580">MRKRKHSIFLIGAFIICSVFYFVFIRDKYPIVEELPEAMQKQFNIVYHEDMNRVSLERNGANERIGITIDEDKTLYIANPVGNNITDFNIDKNKKEIYLFKSEFSYHEGDNDKFQLITVPYTKYEEVIINNTLTVYIDYGPGNELRKYNVTNGEYELLEYNYPVK</sequence>
<dbReference type="STRING" id="1384049.CD29_12575"/>
<feature type="transmembrane region" description="Helical" evidence="1">
    <location>
        <begin position="7"/>
        <end position="25"/>
    </location>
</feature>
<proteinExistence type="predicted"/>
<dbReference type="Proteomes" id="UP000030416">
    <property type="component" value="Unassembled WGS sequence"/>
</dbReference>
<protein>
    <submittedName>
        <fullName evidence="2">Uncharacterized protein</fullName>
    </submittedName>
</protein>
<dbReference type="AlphaFoldDB" id="A0A0A3HZV6"/>
<dbReference type="OrthoDB" id="9945462at2"/>
<keyword evidence="1" id="KW-0472">Membrane</keyword>
<organism evidence="2 3">
    <name type="scientific">Ureibacillus manganicus DSM 26584</name>
    <dbReference type="NCBI Taxonomy" id="1384049"/>
    <lineage>
        <taxon>Bacteria</taxon>
        <taxon>Bacillati</taxon>
        <taxon>Bacillota</taxon>
        <taxon>Bacilli</taxon>
        <taxon>Bacillales</taxon>
        <taxon>Caryophanaceae</taxon>
        <taxon>Ureibacillus</taxon>
    </lineage>
</organism>
<dbReference type="RefSeq" id="WP_036187128.1">
    <property type="nucleotide sequence ID" value="NZ_AVDA01000014.1"/>
</dbReference>
<reference evidence="2 3" key="1">
    <citation type="submission" date="2014-02" db="EMBL/GenBank/DDBJ databases">
        <title>Draft genome sequence of Lysinibacillus manganicus DSM 26584T.</title>
        <authorList>
            <person name="Zhang F."/>
            <person name="Wang G."/>
            <person name="Zhang L."/>
        </authorList>
    </citation>
    <scope>NUCLEOTIDE SEQUENCE [LARGE SCALE GENOMIC DNA]</scope>
    <source>
        <strain evidence="2 3">DSM 26584</strain>
    </source>
</reference>